<dbReference type="Proteomes" id="UP000261284">
    <property type="component" value="Unassembled WGS sequence"/>
</dbReference>
<dbReference type="RefSeq" id="WP_116847170.1">
    <property type="nucleotide sequence ID" value="NZ_QTJU01000003.1"/>
</dbReference>
<protein>
    <submittedName>
        <fullName evidence="1">Uncharacterized protein</fullName>
    </submittedName>
</protein>
<dbReference type="EMBL" id="QTJU01000003">
    <property type="protein sequence ID" value="RFM27923.1"/>
    <property type="molecule type" value="Genomic_DNA"/>
</dbReference>
<proteinExistence type="predicted"/>
<evidence type="ECO:0000313" key="1">
    <source>
        <dbReference type="EMBL" id="RFM27923.1"/>
    </source>
</evidence>
<evidence type="ECO:0000313" key="2">
    <source>
        <dbReference type="Proteomes" id="UP000261284"/>
    </source>
</evidence>
<organism evidence="1 2">
    <name type="scientific">Deminuibacter soli</name>
    <dbReference type="NCBI Taxonomy" id="2291815"/>
    <lineage>
        <taxon>Bacteria</taxon>
        <taxon>Pseudomonadati</taxon>
        <taxon>Bacteroidota</taxon>
        <taxon>Chitinophagia</taxon>
        <taxon>Chitinophagales</taxon>
        <taxon>Chitinophagaceae</taxon>
        <taxon>Deminuibacter</taxon>
    </lineage>
</organism>
<name>A0A3E1NJ08_9BACT</name>
<comment type="caution">
    <text evidence="1">The sequence shown here is derived from an EMBL/GenBank/DDBJ whole genome shotgun (WGS) entry which is preliminary data.</text>
</comment>
<sequence>MSSAEEYVNIFQFYEGLLSGHGVNELFMAFIDNSFEKPDGVNYMYSDLGIPQTYEQYLRSQSILVHGSGLVQKKSEPSKLNTVGLFP</sequence>
<keyword evidence="2" id="KW-1185">Reference proteome</keyword>
<reference evidence="1 2" key="1">
    <citation type="submission" date="2018-08" db="EMBL/GenBank/DDBJ databases">
        <title>Chitinophagaceae sp. K23C18032701, a novel bacterium isolated from forest soil.</title>
        <authorList>
            <person name="Wang C."/>
        </authorList>
    </citation>
    <scope>NUCLEOTIDE SEQUENCE [LARGE SCALE GENOMIC DNA]</scope>
    <source>
        <strain evidence="1 2">K23C18032701</strain>
    </source>
</reference>
<accession>A0A3E1NJ08</accession>
<dbReference type="AlphaFoldDB" id="A0A3E1NJ08"/>
<gene>
    <name evidence="1" type="ORF">DXN05_10270</name>
</gene>